<organism evidence="1 2">
    <name type="scientific">Halopolyspora algeriensis</name>
    <dbReference type="NCBI Taxonomy" id="1500506"/>
    <lineage>
        <taxon>Bacteria</taxon>
        <taxon>Bacillati</taxon>
        <taxon>Actinomycetota</taxon>
        <taxon>Actinomycetes</taxon>
        <taxon>Actinomycetes incertae sedis</taxon>
        <taxon>Halopolyspora</taxon>
    </lineage>
</organism>
<dbReference type="RefSeq" id="WP_158546742.1">
    <property type="nucleotide sequence ID" value="NZ_QPJC01000023.1"/>
</dbReference>
<gene>
    <name evidence="1" type="ORF">DFQ14_1239</name>
</gene>
<reference evidence="1 2" key="1">
    <citation type="submission" date="2018-07" db="EMBL/GenBank/DDBJ databases">
        <title>Genomic Encyclopedia of Type Strains, Phase III (KMG-III): the genomes of soil and plant-associated and newly described type strains.</title>
        <authorList>
            <person name="Whitman W."/>
        </authorList>
    </citation>
    <scope>NUCLEOTIDE SEQUENCE [LARGE SCALE GENOMIC DNA]</scope>
    <source>
        <strain evidence="1 2">CECT 8575</strain>
    </source>
</reference>
<evidence type="ECO:0000313" key="1">
    <source>
        <dbReference type="EMBL" id="RCW38442.1"/>
    </source>
</evidence>
<dbReference type="Proteomes" id="UP000253495">
    <property type="component" value="Unassembled WGS sequence"/>
</dbReference>
<accession>A0A368VBE9</accession>
<proteinExistence type="predicted"/>
<protein>
    <submittedName>
        <fullName evidence="1">Uncharacterized protein</fullName>
    </submittedName>
</protein>
<evidence type="ECO:0000313" key="2">
    <source>
        <dbReference type="Proteomes" id="UP000253495"/>
    </source>
</evidence>
<dbReference type="EMBL" id="QPJC01000023">
    <property type="protein sequence ID" value="RCW38442.1"/>
    <property type="molecule type" value="Genomic_DNA"/>
</dbReference>
<sequence length="52" mass="5707">MVLTVGHLETGPVGTVLESRRLTGVISDGDVAWNLHDERLNRNISGRLVDTH</sequence>
<comment type="caution">
    <text evidence="1">The sequence shown here is derived from an EMBL/GenBank/DDBJ whole genome shotgun (WGS) entry which is preliminary data.</text>
</comment>
<dbReference type="AlphaFoldDB" id="A0A368VBE9"/>
<name>A0A368VBE9_9ACTN</name>
<keyword evidence="2" id="KW-1185">Reference proteome</keyword>